<dbReference type="Proteomes" id="UP000190092">
    <property type="component" value="Unassembled WGS sequence"/>
</dbReference>
<evidence type="ECO:0000256" key="1">
    <source>
        <dbReference type="SAM" id="SignalP"/>
    </source>
</evidence>
<evidence type="ECO:0008006" key="4">
    <source>
        <dbReference type="Google" id="ProtNLM"/>
    </source>
</evidence>
<gene>
    <name evidence="2" type="ORF">SAMN02745126_06098</name>
</gene>
<accession>A0A1T4TE78</accession>
<evidence type="ECO:0000313" key="2">
    <source>
        <dbReference type="EMBL" id="SKA38762.1"/>
    </source>
</evidence>
<proteinExistence type="predicted"/>
<organism evidence="2 3">
    <name type="scientific">Enhydrobacter aerosaccus</name>
    <dbReference type="NCBI Taxonomy" id="225324"/>
    <lineage>
        <taxon>Bacteria</taxon>
        <taxon>Pseudomonadati</taxon>
        <taxon>Pseudomonadota</taxon>
        <taxon>Alphaproteobacteria</taxon>
        <taxon>Hyphomicrobiales</taxon>
        <taxon>Enhydrobacter</taxon>
    </lineage>
</organism>
<sequence>MLLRTIAFSGASVLLATSAFAQSGADTAYCKSLSGAYRDYARGGVVDGEIATAMSQCDSNPNSSIPVLEKILTGNKIKLPARS</sequence>
<feature type="signal peptide" evidence="1">
    <location>
        <begin position="1"/>
        <end position="21"/>
    </location>
</feature>
<dbReference type="STRING" id="225324.SAMN02745126_06098"/>
<dbReference type="RefSeq" id="WP_085937832.1">
    <property type="nucleotide sequence ID" value="NZ_FUWJ01000016.1"/>
</dbReference>
<dbReference type="AlphaFoldDB" id="A0A1T4TE78"/>
<keyword evidence="3" id="KW-1185">Reference proteome</keyword>
<evidence type="ECO:0000313" key="3">
    <source>
        <dbReference type="Proteomes" id="UP000190092"/>
    </source>
</evidence>
<feature type="chain" id="PRO_5012956223" description="TrbM protein" evidence="1">
    <location>
        <begin position="22"/>
        <end position="83"/>
    </location>
</feature>
<dbReference type="EMBL" id="FUWJ01000016">
    <property type="protein sequence ID" value="SKA38762.1"/>
    <property type="molecule type" value="Genomic_DNA"/>
</dbReference>
<reference evidence="3" key="1">
    <citation type="submission" date="2017-02" db="EMBL/GenBank/DDBJ databases">
        <authorList>
            <person name="Varghese N."/>
            <person name="Submissions S."/>
        </authorList>
    </citation>
    <scope>NUCLEOTIDE SEQUENCE [LARGE SCALE GENOMIC DNA]</scope>
    <source>
        <strain evidence="3">ATCC 27094</strain>
    </source>
</reference>
<protein>
    <recommendedName>
        <fullName evidence="4">TrbM protein</fullName>
    </recommendedName>
</protein>
<keyword evidence="1" id="KW-0732">Signal</keyword>
<name>A0A1T4TE78_9HYPH</name>